<gene>
    <name evidence="1" type="ORF">F511_12032</name>
</gene>
<sequence>MSSIKNPLAAILDSNKFTDLNYQDWLRNLNIVLATEKLLYTIEKIPPKEAPADISSEELTTLKQWWDDELKTRCFVMASMSNEMQRRFEKTKYAADIFFHLKELDAGIDQLNFHSVQLGYLKLLQMGNTDPNNKSRKRKYELDQSINWQLKSSLYTTHSQSAGGNHRSVIIGARQPITARWRHSNPVVTTPTIALDFSGTTQESASHNVAPNQISSWLKSRTRDFLEAQICYSIANNLAQFNCPKR</sequence>
<name>A0A2Z7CZ96_9LAMI</name>
<dbReference type="AlphaFoldDB" id="A0A2Z7CZ96"/>
<organism evidence="1 2">
    <name type="scientific">Dorcoceras hygrometricum</name>
    <dbReference type="NCBI Taxonomy" id="472368"/>
    <lineage>
        <taxon>Eukaryota</taxon>
        <taxon>Viridiplantae</taxon>
        <taxon>Streptophyta</taxon>
        <taxon>Embryophyta</taxon>
        <taxon>Tracheophyta</taxon>
        <taxon>Spermatophyta</taxon>
        <taxon>Magnoliopsida</taxon>
        <taxon>eudicotyledons</taxon>
        <taxon>Gunneridae</taxon>
        <taxon>Pentapetalae</taxon>
        <taxon>asterids</taxon>
        <taxon>lamiids</taxon>
        <taxon>Lamiales</taxon>
        <taxon>Gesneriaceae</taxon>
        <taxon>Didymocarpoideae</taxon>
        <taxon>Trichosporeae</taxon>
        <taxon>Loxocarpinae</taxon>
        <taxon>Dorcoceras</taxon>
    </lineage>
</organism>
<proteinExistence type="predicted"/>
<dbReference type="OrthoDB" id="1920930at2759"/>
<keyword evidence="2" id="KW-1185">Reference proteome</keyword>
<accession>A0A2Z7CZ96</accession>
<dbReference type="Proteomes" id="UP000250235">
    <property type="component" value="Unassembled WGS sequence"/>
</dbReference>
<evidence type="ECO:0000313" key="1">
    <source>
        <dbReference type="EMBL" id="KZV51337.1"/>
    </source>
</evidence>
<evidence type="ECO:0000313" key="2">
    <source>
        <dbReference type="Proteomes" id="UP000250235"/>
    </source>
</evidence>
<dbReference type="EMBL" id="KQ991737">
    <property type="protein sequence ID" value="KZV51337.1"/>
    <property type="molecule type" value="Genomic_DNA"/>
</dbReference>
<reference evidence="1 2" key="1">
    <citation type="journal article" date="2015" name="Proc. Natl. Acad. Sci. U.S.A.">
        <title>The resurrection genome of Boea hygrometrica: A blueprint for survival of dehydration.</title>
        <authorList>
            <person name="Xiao L."/>
            <person name="Yang G."/>
            <person name="Zhang L."/>
            <person name="Yang X."/>
            <person name="Zhao S."/>
            <person name="Ji Z."/>
            <person name="Zhou Q."/>
            <person name="Hu M."/>
            <person name="Wang Y."/>
            <person name="Chen M."/>
            <person name="Xu Y."/>
            <person name="Jin H."/>
            <person name="Xiao X."/>
            <person name="Hu G."/>
            <person name="Bao F."/>
            <person name="Hu Y."/>
            <person name="Wan P."/>
            <person name="Li L."/>
            <person name="Deng X."/>
            <person name="Kuang T."/>
            <person name="Xiang C."/>
            <person name="Zhu J.K."/>
            <person name="Oliver M.J."/>
            <person name="He Y."/>
        </authorList>
    </citation>
    <scope>NUCLEOTIDE SEQUENCE [LARGE SCALE GENOMIC DNA]</scope>
    <source>
        <strain evidence="2">cv. XS01</strain>
    </source>
</reference>
<protein>
    <submittedName>
        <fullName evidence="1">Uncharacterized protein</fullName>
    </submittedName>
</protein>